<evidence type="ECO:0000313" key="8">
    <source>
        <dbReference type="Proteomes" id="UP001515480"/>
    </source>
</evidence>
<feature type="compositionally biased region" description="Basic and acidic residues" evidence="5">
    <location>
        <begin position="42"/>
        <end position="55"/>
    </location>
</feature>
<feature type="repeat" description="TPR" evidence="4">
    <location>
        <begin position="330"/>
        <end position="363"/>
    </location>
</feature>
<evidence type="ECO:0000259" key="6">
    <source>
        <dbReference type="SMART" id="SM00702"/>
    </source>
</evidence>
<feature type="region of interest" description="Disordered" evidence="5">
    <location>
        <begin position="14"/>
        <end position="55"/>
    </location>
</feature>
<evidence type="ECO:0000256" key="3">
    <source>
        <dbReference type="ARBA" id="ARBA00023002"/>
    </source>
</evidence>
<keyword evidence="3" id="KW-0560">Oxidoreductase</keyword>
<dbReference type="InterPro" id="IPR019734">
    <property type="entry name" value="TPR_rpt"/>
</dbReference>
<dbReference type="InterPro" id="IPR011990">
    <property type="entry name" value="TPR-like_helical_dom_sf"/>
</dbReference>
<sequence length="475" mass="51497">MLCLIVPLHLSLAQPVTPGSRGDSGPRGFGRPRPAARPGRTPQDRRRADAPSPHGLEELVMRQHVENHKRAAATYPPLPHLDGTEGEYTGGWDTWTLPDDTVAPANAPYGTNELLLKSRAPLLTAEECDFLIGMAEAHAVEQGWDTRYPVQGYTHEVNVANCPEGVEVLRRALFTRLFPAAAAQFPHAIRNASSLRVYDALVVKYDAASGNNCLPVHQDFGLLTYNIALSDDESYTDGGTWFQFCGETLRTRRGEGLLHAGRLVHCGVPVARGTRYQLVIFVLSTDHADVAGRLQAVGAATGSKASGALQDLTLSCRTLELSSKYNPLDAETWSQLGHNHLAQSDLPRAERAFARAVALSGGRDFAALCSHARVLDALQRPAESIATWQQAIEVGSPPSPRQHAEAREARHNFGVSLLALGLLEEAGQVLAFESVVNEEEDAVESWAALGVCMSRLQQPEAALVCQKQVLRIRGV</sequence>
<evidence type="ECO:0000256" key="5">
    <source>
        <dbReference type="SAM" id="MobiDB-lite"/>
    </source>
</evidence>
<dbReference type="GO" id="GO:0016705">
    <property type="term" value="F:oxidoreductase activity, acting on paired donors, with incorporation or reduction of molecular oxygen"/>
    <property type="evidence" value="ECO:0007669"/>
    <property type="project" value="InterPro"/>
</dbReference>
<proteinExistence type="predicted"/>
<dbReference type="SMART" id="SM00702">
    <property type="entry name" value="P4Hc"/>
    <property type="match status" value="1"/>
</dbReference>
<keyword evidence="8" id="KW-1185">Reference proteome</keyword>
<evidence type="ECO:0000256" key="1">
    <source>
        <dbReference type="ARBA" id="ARBA00001961"/>
    </source>
</evidence>
<dbReference type="GO" id="GO:0031418">
    <property type="term" value="F:L-ascorbic acid binding"/>
    <property type="evidence" value="ECO:0007669"/>
    <property type="project" value="InterPro"/>
</dbReference>
<keyword evidence="4" id="KW-0802">TPR repeat</keyword>
<accession>A0AB34JUF2</accession>
<feature type="domain" description="Prolyl 4-hydroxylase alpha subunit" evidence="6">
    <location>
        <begin position="114"/>
        <end position="283"/>
    </location>
</feature>
<comment type="cofactor">
    <cofactor evidence="1">
        <name>L-ascorbate</name>
        <dbReference type="ChEBI" id="CHEBI:38290"/>
    </cofactor>
</comment>
<name>A0AB34JUF2_PRYPA</name>
<dbReference type="Gene3D" id="2.60.120.620">
    <property type="entry name" value="q2cbj1_9rhob like domain"/>
    <property type="match status" value="1"/>
</dbReference>
<dbReference type="InterPro" id="IPR006620">
    <property type="entry name" value="Pro_4_hyd_alph"/>
</dbReference>
<dbReference type="Proteomes" id="UP001515480">
    <property type="component" value="Unassembled WGS sequence"/>
</dbReference>
<keyword evidence="2" id="KW-0223">Dioxygenase</keyword>
<dbReference type="EMBL" id="JBGBPQ010000004">
    <property type="protein sequence ID" value="KAL1525305.1"/>
    <property type="molecule type" value="Genomic_DNA"/>
</dbReference>
<dbReference type="AlphaFoldDB" id="A0AB34JUF2"/>
<gene>
    <name evidence="7" type="ORF">AB1Y20_020166</name>
</gene>
<reference evidence="7 8" key="1">
    <citation type="journal article" date="2024" name="Science">
        <title>Giant polyketide synthase enzymes in the biosynthesis of giant marine polyether toxins.</title>
        <authorList>
            <person name="Fallon T.R."/>
            <person name="Shende V.V."/>
            <person name="Wierzbicki I.H."/>
            <person name="Pendleton A.L."/>
            <person name="Watervoot N.F."/>
            <person name="Auber R.P."/>
            <person name="Gonzalez D.J."/>
            <person name="Wisecaver J.H."/>
            <person name="Moore B.S."/>
        </authorList>
    </citation>
    <scope>NUCLEOTIDE SEQUENCE [LARGE SCALE GENOMIC DNA]</scope>
    <source>
        <strain evidence="7 8">12B1</strain>
    </source>
</reference>
<feature type="compositionally biased region" description="Low complexity" evidence="5">
    <location>
        <begin position="29"/>
        <end position="41"/>
    </location>
</feature>
<dbReference type="SUPFAM" id="SSF48452">
    <property type="entry name" value="TPR-like"/>
    <property type="match status" value="1"/>
</dbReference>
<evidence type="ECO:0000256" key="2">
    <source>
        <dbReference type="ARBA" id="ARBA00022964"/>
    </source>
</evidence>
<dbReference type="GO" id="GO:0005506">
    <property type="term" value="F:iron ion binding"/>
    <property type="evidence" value="ECO:0007669"/>
    <property type="project" value="InterPro"/>
</dbReference>
<dbReference type="GO" id="GO:0051213">
    <property type="term" value="F:dioxygenase activity"/>
    <property type="evidence" value="ECO:0007669"/>
    <property type="project" value="UniProtKB-KW"/>
</dbReference>
<protein>
    <recommendedName>
        <fullName evidence="6">Prolyl 4-hydroxylase alpha subunit domain-containing protein</fullName>
    </recommendedName>
</protein>
<organism evidence="7 8">
    <name type="scientific">Prymnesium parvum</name>
    <name type="common">Toxic golden alga</name>
    <dbReference type="NCBI Taxonomy" id="97485"/>
    <lineage>
        <taxon>Eukaryota</taxon>
        <taxon>Haptista</taxon>
        <taxon>Haptophyta</taxon>
        <taxon>Prymnesiophyceae</taxon>
        <taxon>Prymnesiales</taxon>
        <taxon>Prymnesiaceae</taxon>
        <taxon>Prymnesium</taxon>
    </lineage>
</organism>
<evidence type="ECO:0000256" key="4">
    <source>
        <dbReference type="PROSITE-ProRule" id="PRU00339"/>
    </source>
</evidence>
<dbReference type="PROSITE" id="PS50005">
    <property type="entry name" value="TPR"/>
    <property type="match status" value="1"/>
</dbReference>
<evidence type="ECO:0000313" key="7">
    <source>
        <dbReference type="EMBL" id="KAL1525305.1"/>
    </source>
</evidence>
<dbReference type="Gene3D" id="1.25.40.10">
    <property type="entry name" value="Tetratricopeptide repeat domain"/>
    <property type="match status" value="1"/>
</dbReference>
<comment type="caution">
    <text evidence="7">The sequence shown here is derived from an EMBL/GenBank/DDBJ whole genome shotgun (WGS) entry which is preliminary data.</text>
</comment>